<feature type="transmembrane region" description="Helical" evidence="6">
    <location>
        <begin position="96"/>
        <end position="123"/>
    </location>
</feature>
<keyword evidence="4 6" id="KW-1133">Transmembrane helix</keyword>
<dbReference type="InterPro" id="IPR014044">
    <property type="entry name" value="CAP_dom"/>
</dbReference>
<feature type="compositionally biased region" description="Low complexity" evidence="7">
    <location>
        <begin position="347"/>
        <end position="370"/>
    </location>
</feature>
<comment type="similarity">
    <text evidence="2 6">Belongs to the nematode receptor-like protein srg family.</text>
</comment>
<dbReference type="SUPFAM" id="SSF55797">
    <property type="entry name" value="PR-1-like"/>
    <property type="match status" value="1"/>
</dbReference>
<evidence type="ECO:0000256" key="2">
    <source>
        <dbReference type="ARBA" id="ARBA00005692"/>
    </source>
</evidence>
<keyword evidence="3 6" id="KW-0812">Transmembrane</keyword>
<dbReference type="Pfam" id="PF02118">
    <property type="entry name" value="Srg"/>
    <property type="match status" value="1"/>
</dbReference>
<evidence type="ECO:0000313" key="9">
    <source>
        <dbReference type="Proteomes" id="UP000035680"/>
    </source>
</evidence>
<dbReference type="Gene3D" id="1.20.1070.10">
    <property type="entry name" value="Rhodopsin 7-helix transmembrane proteins"/>
    <property type="match status" value="1"/>
</dbReference>
<dbReference type="Gene3D" id="3.40.33.10">
    <property type="entry name" value="CAP"/>
    <property type="match status" value="1"/>
</dbReference>
<sequence>MENNDWTATTFYVIAAQQTLFMFLITLLISINRYIAVKYPLSYEHHFSKSKIIIILLCFIILSTMIGLGNIFLNPRYKKSGLYDYFIPYLESKNVIYYQIFCHFFIYGTISIATCIFNVMTVLTLKKHNKTNNKSKGNLNYIKYSIFIFITLFIVETFFICEFIALNNEIKFLSYIAIFLYFVGFDLTSVGDFYFLIYLSSELRKALKIAFGCSKKFSEKVNTKVIYRINYYIAVIIVCRLLYQNYALENSAKNNNFKSVSLEENESLRNFIKRDTIITPIAEVKETKYLEKRKVNKKIKNLVKKKSNKKKSIKKKPSKKEPSKQTTKKSSEKTTKNKPKTTKKSSETTTGKPITTITTTKSTTTTTKPGKFPHLISGVINKINDLRQKHHAKKLIVSETLVKLTREMSDQITTRWNGTYTKHFGMLEFIDYLVNRKNPFDIWIRGAEKINYDKLNETTVPKNFGQLVWVSTTNIGCHYVVYEHNNVICFICLFYPKGNIPGKYQKNVLKP</sequence>
<feature type="compositionally biased region" description="Basic and acidic residues" evidence="7">
    <location>
        <begin position="319"/>
        <end position="335"/>
    </location>
</feature>
<dbReference type="InterPro" id="IPR000609">
    <property type="entry name" value="7TM_GPCR_serpentine_rcpt_Srg"/>
</dbReference>
<dbReference type="WBParaSite" id="SVE_0355600.1">
    <property type="protein sequence ID" value="SVE_0355600.1"/>
    <property type="gene ID" value="SVE_0355600"/>
</dbReference>
<comment type="caution">
    <text evidence="6">Lacks conserved residue(s) required for the propagation of feature annotation.</text>
</comment>
<protein>
    <recommendedName>
        <fullName evidence="6">Serpentine receptor class gamma</fullName>
    </recommendedName>
</protein>
<evidence type="ECO:0000256" key="6">
    <source>
        <dbReference type="RuleBase" id="RU280813"/>
    </source>
</evidence>
<dbReference type="AlphaFoldDB" id="A0A0K0F421"/>
<organism evidence="9 10">
    <name type="scientific">Strongyloides venezuelensis</name>
    <name type="common">Threadworm</name>
    <dbReference type="NCBI Taxonomy" id="75913"/>
    <lineage>
        <taxon>Eukaryota</taxon>
        <taxon>Metazoa</taxon>
        <taxon>Ecdysozoa</taxon>
        <taxon>Nematoda</taxon>
        <taxon>Chromadorea</taxon>
        <taxon>Rhabditida</taxon>
        <taxon>Tylenchina</taxon>
        <taxon>Panagrolaimomorpha</taxon>
        <taxon>Strongyloidoidea</taxon>
        <taxon>Strongyloididae</taxon>
        <taxon>Strongyloides</taxon>
    </lineage>
</organism>
<name>A0A0K0F421_STRVS</name>
<dbReference type="SMART" id="SM00198">
    <property type="entry name" value="SCP"/>
    <property type="match status" value="1"/>
</dbReference>
<evidence type="ECO:0000313" key="10">
    <source>
        <dbReference type="WBParaSite" id="SVE_0355600.1"/>
    </source>
</evidence>
<feature type="transmembrane region" description="Helical" evidence="6">
    <location>
        <begin position="225"/>
        <end position="243"/>
    </location>
</feature>
<evidence type="ECO:0000259" key="8">
    <source>
        <dbReference type="PROSITE" id="PS50262"/>
    </source>
</evidence>
<comment type="subcellular location">
    <subcellularLocation>
        <location evidence="1">Membrane</location>
        <topology evidence="1">Multi-pass membrane protein</topology>
    </subcellularLocation>
</comment>
<feature type="transmembrane region" description="Helical" evidence="6">
    <location>
        <begin position="12"/>
        <end position="31"/>
    </location>
</feature>
<dbReference type="Pfam" id="PF00188">
    <property type="entry name" value="CAP"/>
    <property type="match status" value="1"/>
</dbReference>
<proteinExistence type="inferred from homology"/>
<reference evidence="10" key="2">
    <citation type="submission" date="2015-08" db="UniProtKB">
        <authorList>
            <consortium name="WormBaseParasite"/>
        </authorList>
    </citation>
    <scope>IDENTIFICATION</scope>
</reference>
<feature type="transmembrane region" description="Helical" evidence="6">
    <location>
        <begin position="172"/>
        <end position="199"/>
    </location>
</feature>
<dbReference type="SUPFAM" id="SSF81321">
    <property type="entry name" value="Family A G protein-coupled receptor-like"/>
    <property type="match status" value="1"/>
</dbReference>
<dbReference type="GO" id="GO:0007606">
    <property type="term" value="P:sensory perception of chemical stimulus"/>
    <property type="evidence" value="ECO:0007669"/>
    <property type="project" value="UniProtKB-UniRule"/>
</dbReference>
<dbReference type="InterPro" id="IPR035940">
    <property type="entry name" value="CAP_sf"/>
</dbReference>
<dbReference type="GO" id="GO:0016020">
    <property type="term" value="C:membrane"/>
    <property type="evidence" value="ECO:0007669"/>
    <property type="project" value="UniProtKB-SubCell"/>
</dbReference>
<dbReference type="PROSITE" id="PS50262">
    <property type="entry name" value="G_PROTEIN_RECEP_F1_2"/>
    <property type="match status" value="1"/>
</dbReference>
<evidence type="ECO:0000256" key="1">
    <source>
        <dbReference type="ARBA" id="ARBA00004141"/>
    </source>
</evidence>
<dbReference type="InterPro" id="IPR017452">
    <property type="entry name" value="GPCR_Rhodpsn_7TM"/>
</dbReference>
<evidence type="ECO:0000256" key="7">
    <source>
        <dbReference type="SAM" id="MobiDB-lite"/>
    </source>
</evidence>
<dbReference type="Proteomes" id="UP000035680">
    <property type="component" value="Unassembled WGS sequence"/>
</dbReference>
<evidence type="ECO:0000256" key="4">
    <source>
        <dbReference type="ARBA" id="ARBA00022989"/>
    </source>
</evidence>
<evidence type="ECO:0000256" key="5">
    <source>
        <dbReference type="ARBA" id="ARBA00023136"/>
    </source>
</evidence>
<dbReference type="PANTHER" id="PTHR31552:SF8">
    <property type="entry name" value="SERPENTINE RECEPTOR CLASS GAMMA"/>
    <property type="match status" value="1"/>
</dbReference>
<keyword evidence="5 6" id="KW-0472">Membrane</keyword>
<accession>A0A0K0F421</accession>
<evidence type="ECO:0000256" key="3">
    <source>
        <dbReference type="ARBA" id="ARBA00022692"/>
    </source>
</evidence>
<dbReference type="GO" id="GO:0004888">
    <property type="term" value="F:transmembrane signaling receptor activity"/>
    <property type="evidence" value="ECO:0007669"/>
    <property type="project" value="InterPro"/>
</dbReference>
<dbReference type="CDD" id="cd00637">
    <property type="entry name" value="7tm_classA_rhodopsin-like"/>
    <property type="match status" value="1"/>
</dbReference>
<feature type="domain" description="G-protein coupled receptors family 1 profile" evidence="8">
    <location>
        <begin position="1"/>
        <end position="239"/>
    </location>
</feature>
<dbReference type="PANTHER" id="PTHR31552">
    <property type="entry name" value="SERPENTINE RECEPTOR CLASS GAMMA"/>
    <property type="match status" value="1"/>
</dbReference>
<keyword evidence="9" id="KW-1185">Reference proteome</keyword>
<feature type="transmembrane region" description="Helical" evidence="6">
    <location>
        <begin position="52"/>
        <end position="73"/>
    </location>
</feature>
<feature type="transmembrane region" description="Helical" evidence="6">
    <location>
        <begin position="144"/>
        <end position="166"/>
    </location>
</feature>
<reference evidence="9" key="1">
    <citation type="submission" date="2014-07" db="EMBL/GenBank/DDBJ databases">
        <authorList>
            <person name="Martin A.A"/>
            <person name="De Silva N."/>
        </authorList>
    </citation>
    <scope>NUCLEOTIDE SEQUENCE</scope>
</reference>
<feature type="compositionally biased region" description="Basic residues" evidence="7">
    <location>
        <begin position="300"/>
        <end position="318"/>
    </location>
</feature>
<feature type="region of interest" description="Disordered" evidence="7">
    <location>
        <begin position="300"/>
        <end position="371"/>
    </location>
</feature>